<keyword evidence="3" id="KW-1185">Reference proteome</keyword>
<dbReference type="Proteomes" id="UP001596288">
    <property type="component" value="Unassembled WGS sequence"/>
</dbReference>
<name>A0ABW1RLG9_9LACO</name>
<evidence type="ECO:0000313" key="3">
    <source>
        <dbReference type="Proteomes" id="UP001596288"/>
    </source>
</evidence>
<proteinExistence type="predicted"/>
<feature type="transmembrane region" description="Helical" evidence="1">
    <location>
        <begin position="7"/>
        <end position="24"/>
    </location>
</feature>
<keyword evidence="1" id="KW-0472">Membrane</keyword>
<keyword evidence="1" id="KW-1133">Transmembrane helix</keyword>
<dbReference type="InterPro" id="IPR025037">
    <property type="entry name" value="DUF3923"/>
</dbReference>
<dbReference type="RefSeq" id="WP_137610618.1">
    <property type="nucleotide sequence ID" value="NZ_BJDF01000003.1"/>
</dbReference>
<sequence>MQAWWRINLLWFVLFVIGSAFILMRKVDGAGAVQTPKVKILSLLVLGAFYIFIWLCQLITLYFIRRHK</sequence>
<gene>
    <name evidence="2" type="ORF">ACFQAV_09010</name>
</gene>
<dbReference type="EMBL" id="JBHSSF010000020">
    <property type="protein sequence ID" value="MFC6176979.1"/>
    <property type="molecule type" value="Genomic_DNA"/>
</dbReference>
<keyword evidence="1" id="KW-0812">Transmembrane</keyword>
<organism evidence="2 3">
    <name type="scientific">Companilactobacillus huachuanensis</name>
    <dbReference type="NCBI Taxonomy" id="2559914"/>
    <lineage>
        <taxon>Bacteria</taxon>
        <taxon>Bacillati</taxon>
        <taxon>Bacillota</taxon>
        <taxon>Bacilli</taxon>
        <taxon>Lactobacillales</taxon>
        <taxon>Lactobacillaceae</taxon>
        <taxon>Companilactobacillus</taxon>
    </lineage>
</organism>
<comment type="caution">
    <text evidence="2">The sequence shown here is derived from an EMBL/GenBank/DDBJ whole genome shotgun (WGS) entry which is preliminary data.</text>
</comment>
<evidence type="ECO:0000256" key="1">
    <source>
        <dbReference type="SAM" id="Phobius"/>
    </source>
</evidence>
<feature type="transmembrane region" description="Helical" evidence="1">
    <location>
        <begin position="44"/>
        <end position="64"/>
    </location>
</feature>
<dbReference type="Pfam" id="PF13061">
    <property type="entry name" value="DUF3923"/>
    <property type="match status" value="1"/>
</dbReference>
<evidence type="ECO:0000313" key="2">
    <source>
        <dbReference type="EMBL" id="MFC6176979.1"/>
    </source>
</evidence>
<protein>
    <submittedName>
        <fullName evidence="2">DUF3923 family protein</fullName>
    </submittedName>
</protein>
<reference evidence="3" key="1">
    <citation type="journal article" date="2019" name="Int. J. Syst. Evol. Microbiol.">
        <title>The Global Catalogue of Microorganisms (GCM) 10K type strain sequencing project: providing services to taxonomists for standard genome sequencing and annotation.</title>
        <authorList>
            <consortium name="The Broad Institute Genomics Platform"/>
            <consortium name="The Broad Institute Genome Sequencing Center for Infectious Disease"/>
            <person name="Wu L."/>
            <person name="Ma J."/>
        </authorList>
    </citation>
    <scope>NUCLEOTIDE SEQUENCE [LARGE SCALE GENOMIC DNA]</scope>
    <source>
        <strain evidence="3">CCM 8927</strain>
    </source>
</reference>
<accession>A0ABW1RLG9</accession>